<name>A0A3P7JJY1_STRVU</name>
<gene>
    <name evidence="1" type="ORF">SVUK_LOCUS13712</name>
</gene>
<dbReference type="EMBL" id="UYYB01102737">
    <property type="protein sequence ID" value="VDM78714.1"/>
    <property type="molecule type" value="Genomic_DNA"/>
</dbReference>
<evidence type="ECO:0000313" key="2">
    <source>
        <dbReference type="Proteomes" id="UP000270094"/>
    </source>
</evidence>
<proteinExistence type="predicted"/>
<keyword evidence="2" id="KW-1185">Reference proteome</keyword>
<sequence length="198" mass="23565">MLVEMWKECNKIELIPNIEKIRSFIVEKLKDFDNEDTRLFEIELACREGTSKFDAFESAIAKTPTEKMHRLYLQWLRESSAKDAFSDMKIRLLLRKICEGGWMKDKDWLDLGKYMQEAEDEYDDQFVEKCLEQRPKCATLWQVYLERRLKDKVVTDKFRDLCNQALEQIKPEEGFPIWELAIDHTIINAPDEVEQVCS</sequence>
<accession>A0A3P7JJY1</accession>
<dbReference type="Proteomes" id="UP000270094">
    <property type="component" value="Unassembled WGS sequence"/>
</dbReference>
<dbReference type="OrthoDB" id="28112at2759"/>
<organism evidence="1 2">
    <name type="scientific">Strongylus vulgaris</name>
    <name type="common">Blood worm</name>
    <dbReference type="NCBI Taxonomy" id="40348"/>
    <lineage>
        <taxon>Eukaryota</taxon>
        <taxon>Metazoa</taxon>
        <taxon>Ecdysozoa</taxon>
        <taxon>Nematoda</taxon>
        <taxon>Chromadorea</taxon>
        <taxon>Rhabditida</taxon>
        <taxon>Rhabditina</taxon>
        <taxon>Rhabditomorpha</taxon>
        <taxon>Strongyloidea</taxon>
        <taxon>Strongylidae</taxon>
        <taxon>Strongylus</taxon>
    </lineage>
</organism>
<protein>
    <submittedName>
        <fullName evidence="1">Uncharacterized protein</fullName>
    </submittedName>
</protein>
<reference evidence="1 2" key="1">
    <citation type="submission" date="2018-11" db="EMBL/GenBank/DDBJ databases">
        <authorList>
            <consortium name="Pathogen Informatics"/>
        </authorList>
    </citation>
    <scope>NUCLEOTIDE SEQUENCE [LARGE SCALE GENOMIC DNA]</scope>
</reference>
<dbReference type="AlphaFoldDB" id="A0A3P7JJY1"/>
<evidence type="ECO:0000313" key="1">
    <source>
        <dbReference type="EMBL" id="VDM78714.1"/>
    </source>
</evidence>